<comment type="caution">
    <text evidence="2">The sequence shown here is derived from an EMBL/GenBank/DDBJ whole genome shotgun (WGS) entry which is preliminary data.</text>
</comment>
<name>A0AAV7KB35_9METZ</name>
<dbReference type="InterPro" id="IPR027417">
    <property type="entry name" value="P-loop_NTPase"/>
</dbReference>
<evidence type="ECO:0008006" key="4">
    <source>
        <dbReference type="Google" id="ProtNLM"/>
    </source>
</evidence>
<evidence type="ECO:0000256" key="1">
    <source>
        <dbReference type="SAM" id="SignalP"/>
    </source>
</evidence>
<accession>A0AAV7KB35</accession>
<dbReference type="SUPFAM" id="SSF52540">
    <property type="entry name" value="P-loop containing nucleoside triphosphate hydrolases"/>
    <property type="match status" value="1"/>
</dbReference>
<evidence type="ECO:0000313" key="3">
    <source>
        <dbReference type="Proteomes" id="UP001165289"/>
    </source>
</evidence>
<protein>
    <recommendedName>
        <fullName evidence="4">Protein-tyrosine sulfotransferase</fullName>
    </recommendedName>
</protein>
<feature type="signal peptide" evidence="1">
    <location>
        <begin position="1"/>
        <end position="21"/>
    </location>
</feature>
<dbReference type="Proteomes" id="UP001165289">
    <property type="component" value="Unassembled WGS sequence"/>
</dbReference>
<evidence type="ECO:0000313" key="2">
    <source>
        <dbReference type="EMBL" id="KAI6658377.1"/>
    </source>
</evidence>
<sequence length="619" mass="69373">MRTEYLYILIVFVLQILSVIGQEPQITISTTSTLYTNLPPDSNTPEIIVLTQDVTLQANKAGIWQRPDKTYNSDNTINFDVFTIAYVGLYKFYAYGGDGDLTIQIDISATGSKSDGLNGTNFAEMTSSGVYNFLTGYEVFYTDTTLICATSDSTEPQWSKIGIPSGNNAPSGIWNSDTGISTLSIQTTAQGYYTCSEGALFTASIFDQSITTVVKQGEEYTYSYTKGVDSSDIQLFCANSINRAFPDMKWGSFGNPVIPNNVPNQESGTFDCTFGPIDILSIDLLVQGTPAITLSTTPDTIYSMLPTATDNNTANIPVLSVNVTLQTNLIGRWLEPDGSYIDGNIIEIIVFTVDLVGIYQFSVINWENQEEKAIQINISAIGTSIGMEANSSITTISSNTIFYQDTITLIAATNKITLQQNDVVWSYQRSFNDTKSNIPETKGAQVTLLDKSDNNSKSFFQLIERFQNFVGYPLKFFHIIRNPYDNIATLYLYSISRQIRKEAFAKNLTVETNPKGLMGLARAHISDVKKLQRHIEYFGNRLLTLHNEDMVSNPKLFMKRMCNHMEIYCNDYYLEKTSEKVFSSVTKSRHSLDWRQDVKKLIDTAIQTYPFLNRYSFEN</sequence>
<keyword evidence="3" id="KW-1185">Reference proteome</keyword>
<dbReference type="AlphaFoldDB" id="A0AAV7KB35"/>
<feature type="chain" id="PRO_5043787337" description="Protein-tyrosine sulfotransferase" evidence="1">
    <location>
        <begin position="22"/>
        <end position="619"/>
    </location>
</feature>
<organism evidence="2 3">
    <name type="scientific">Oopsacas minuta</name>
    <dbReference type="NCBI Taxonomy" id="111878"/>
    <lineage>
        <taxon>Eukaryota</taxon>
        <taxon>Metazoa</taxon>
        <taxon>Porifera</taxon>
        <taxon>Hexactinellida</taxon>
        <taxon>Hexasterophora</taxon>
        <taxon>Lyssacinosida</taxon>
        <taxon>Leucopsacidae</taxon>
        <taxon>Oopsacas</taxon>
    </lineage>
</organism>
<gene>
    <name evidence="2" type="ORF">LOD99_11050</name>
</gene>
<dbReference type="Gene3D" id="3.40.50.300">
    <property type="entry name" value="P-loop containing nucleotide triphosphate hydrolases"/>
    <property type="match status" value="1"/>
</dbReference>
<dbReference type="EMBL" id="JAKMXF010000092">
    <property type="protein sequence ID" value="KAI6658377.1"/>
    <property type="molecule type" value="Genomic_DNA"/>
</dbReference>
<proteinExistence type="predicted"/>
<keyword evidence="1" id="KW-0732">Signal</keyword>
<reference evidence="2 3" key="1">
    <citation type="journal article" date="2023" name="BMC Biol.">
        <title>The compact genome of the sponge Oopsacas minuta (Hexactinellida) is lacking key metazoan core genes.</title>
        <authorList>
            <person name="Santini S."/>
            <person name="Schenkelaars Q."/>
            <person name="Jourda C."/>
            <person name="Duchesne M."/>
            <person name="Belahbib H."/>
            <person name="Rocher C."/>
            <person name="Selva M."/>
            <person name="Riesgo A."/>
            <person name="Vervoort M."/>
            <person name="Leys S.P."/>
            <person name="Kodjabachian L."/>
            <person name="Le Bivic A."/>
            <person name="Borchiellini C."/>
            <person name="Claverie J.M."/>
            <person name="Renard E."/>
        </authorList>
    </citation>
    <scope>NUCLEOTIDE SEQUENCE [LARGE SCALE GENOMIC DNA]</scope>
    <source>
        <strain evidence="2">SPO-2</strain>
    </source>
</reference>